<feature type="domain" description="GH16" evidence="2">
    <location>
        <begin position="30"/>
        <end position="240"/>
    </location>
</feature>
<dbReference type="STRING" id="78410.A0A0P7B8I8"/>
<name>A0A0P7B8I8_9HYPO</name>
<dbReference type="InterPro" id="IPR000757">
    <property type="entry name" value="Beta-glucanase-like"/>
</dbReference>
<protein>
    <recommendedName>
        <fullName evidence="2">GH16 domain-containing protein</fullName>
    </recommendedName>
</protein>
<comment type="caution">
    <text evidence="3">The sequence shown here is derived from an EMBL/GenBank/DDBJ whole genome shotgun (WGS) entry which is preliminary data.</text>
</comment>
<dbReference type="GO" id="GO:0005975">
    <property type="term" value="P:carbohydrate metabolic process"/>
    <property type="evidence" value="ECO:0007669"/>
    <property type="project" value="InterPro"/>
</dbReference>
<dbReference type="PANTHER" id="PTHR10963:SF68">
    <property type="entry name" value="GLYCOSIDASE CRH1-RELATED"/>
    <property type="match status" value="1"/>
</dbReference>
<dbReference type="PROSITE" id="PS51762">
    <property type="entry name" value="GH16_2"/>
    <property type="match status" value="1"/>
</dbReference>
<gene>
    <name evidence="3" type="ORF">AK830_g4455</name>
</gene>
<keyword evidence="1" id="KW-0732">Signal</keyword>
<dbReference type="EMBL" id="LKCW01000054">
    <property type="protein sequence ID" value="KPM42099.1"/>
    <property type="molecule type" value="Genomic_DNA"/>
</dbReference>
<dbReference type="OrthoDB" id="4781at2759"/>
<feature type="signal peptide" evidence="1">
    <location>
        <begin position="1"/>
        <end position="21"/>
    </location>
</feature>
<reference evidence="3 4" key="1">
    <citation type="submission" date="2015-09" db="EMBL/GenBank/DDBJ databases">
        <title>Draft genome of a European isolate of the apple canker pathogen Neonectria ditissima.</title>
        <authorList>
            <person name="Gomez-Cortecero A."/>
            <person name="Harrison R.J."/>
            <person name="Armitage A.D."/>
        </authorList>
    </citation>
    <scope>NUCLEOTIDE SEQUENCE [LARGE SCALE GENOMIC DNA]</scope>
    <source>
        <strain evidence="3 4">R09/05</strain>
    </source>
</reference>
<feature type="chain" id="PRO_5006135497" description="GH16 domain-containing protein" evidence="1">
    <location>
        <begin position="22"/>
        <end position="277"/>
    </location>
</feature>
<evidence type="ECO:0000313" key="3">
    <source>
        <dbReference type="EMBL" id="KPM42099.1"/>
    </source>
</evidence>
<keyword evidence="4" id="KW-1185">Reference proteome</keyword>
<dbReference type="Proteomes" id="UP000050424">
    <property type="component" value="Unassembled WGS sequence"/>
</dbReference>
<organism evidence="3 4">
    <name type="scientific">Neonectria ditissima</name>
    <dbReference type="NCBI Taxonomy" id="78410"/>
    <lineage>
        <taxon>Eukaryota</taxon>
        <taxon>Fungi</taxon>
        <taxon>Dikarya</taxon>
        <taxon>Ascomycota</taxon>
        <taxon>Pezizomycotina</taxon>
        <taxon>Sordariomycetes</taxon>
        <taxon>Hypocreomycetidae</taxon>
        <taxon>Hypocreales</taxon>
        <taxon>Nectriaceae</taxon>
        <taxon>Neonectria</taxon>
    </lineage>
</organism>
<dbReference type="CDD" id="cd02183">
    <property type="entry name" value="GH16_fungal_CRH1_transglycosylase"/>
    <property type="match status" value="1"/>
</dbReference>
<dbReference type="GO" id="GO:0004553">
    <property type="term" value="F:hydrolase activity, hydrolyzing O-glycosyl compounds"/>
    <property type="evidence" value="ECO:0007669"/>
    <property type="project" value="InterPro"/>
</dbReference>
<evidence type="ECO:0000259" key="2">
    <source>
        <dbReference type="PROSITE" id="PS51762"/>
    </source>
</evidence>
<dbReference type="Pfam" id="PF00722">
    <property type="entry name" value="Glyco_hydro_16"/>
    <property type="match status" value="1"/>
</dbReference>
<dbReference type="GO" id="GO:0009277">
    <property type="term" value="C:fungal-type cell wall"/>
    <property type="evidence" value="ECO:0007669"/>
    <property type="project" value="TreeGrafter"/>
</dbReference>
<dbReference type="InterPro" id="IPR050546">
    <property type="entry name" value="Glycosyl_Hydrlase_16"/>
</dbReference>
<evidence type="ECO:0000256" key="1">
    <source>
        <dbReference type="SAM" id="SignalP"/>
    </source>
</evidence>
<accession>A0A0P7B8I8</accession>
<dbReference type="AlphaFoldDB" id="A0A0P7B8I8"/>
<dbReference type="PANTHER" id="PTHR10963">
    <property type="entry name" value="GLYCOSYL HYDROLASE-RELATED"/>
    <property type="match status" value="1"/>
</dbReference>
<dbReference type="GO" id="GO:0016757">
    <property type="term" value="F:glycosyltransferase activity"/>
    <property type="evidence" value="ECO:0007669"/>
    <property type="project" value="TreeGrafter"/>
</dbReference>
<dbReference type="Gene3D" id="2.60.120.200">
    <property type="match status" value="1"/>
</dbReference>
<dbReference type="SUPFAM" id="SSF49899">
    <property type="entry name" value="Concanavalin A-like lectins/glucanases"/>
    <property type="match status" value="1"/>
</dbReference>
<sequence length="277" mass="29496">MFTKAISVAVLALAAPTLVSGQTYTACNPLTTTCSPDPAFGKNTATCDFTKGSACDAFTSLGGKEVEYTEQGAVFSIDALGQAPTIATGKYIFFGRVDVEVQAAPGQGIVTSAVLQSDDLDEIDWEWIGSDNAQVQTNYFSKGDTTTYDRGAFHPVENPTGAAHVYSIEWTSKAINWIIGGKVVRTLTYDEANGGTTFPQTPMQIKLGTWIAGRPDAAEGTIIWAGGLADFSQAPFVAYYKSISIVDYAGSDYPTTKSVTQYIYGDQSGSHQSIHVV</sequence>
<evidence type="ECO:0000313" key="4">
    <source>
        <dbReference type="Proteomes" id="UP000050424"/>
    </source>
</evidence>
<dbReference type="InterPro" id="IPR013320">
    <property type="entry name" value="ConA-like_dom_sf"/>
</dbReference>
<dbReference type="GO" id="GO:0031505">
    <property type="term" value="P:fungal-type cell wall organization"/>
    <property type="evidence" value="ECO:0007669"/>
    <property type="project" value="TreeGrafter"/>
</dbReference>
<proteinExistence type="predicted"/>